<dbReference type="EMBL" id="JASOOE010000001">
    <property type="protein sequence ID" value="MDK7186405.1"/>
    <property type="molecule type" value="Genomic_DNA"/>
</dbReference>
<keyword evidence="2 6" id="KW-0812">Transmembrane</keyword>
<proteinExistence type="predicted"/>
<evidence type="ECO:0000256" key="1">
    <source>
        <dbReference type="ARBA" id="ARBA00004141"/>
    </source>
</evidence>
<feature type="region of interest" description="Disordered" evidence="5">
    <location>
        <begin position="98"/>
        <end position="134"/>
    </location>
</feature>
<keyword evidence="4 6" id="KW-0472">Membrane</keyword>
<evidence type="ECO:0000256" key="5">
    <source>
        <dbReference type="SAM" id="MobiDB-lite"/>
    </source>
</evidence>
<evidence type="ECO:0000313" key="9">
    <source>
        <dbReference type="Proteomes" id="UP001229251"/>
    </source>
</evidence>
<dbReference type="Proteomes" id="UP001229251">
    <property type="component" value="Unassembled WGS sequence"/>
</dbReference>
<feature type="transmembrane region" description="Helical" evidence="6">
    <location>
        <begin position="71"/>
        <end position="92"/>
    </location>
</feature>
<dbReference type="AlphaFoldDB" id="A0AAJ1Q4G0"/>
<evidence type="ECO:0000256" key="3">
    <source>
        <dbReference type="ARBA" id="ARBA00022989"/>
    </source>
</evidence>
<name>A0AAJ1Q4G0_9LACT</name>
<evidence type="ECO:0000256" key="6">
    <source>
        <dbReference type="SAM" id="Phobius"/>
    </source>
</evidence>
<evidence type="ECO:0000259" key="7">
    <source>
        <dbReference type="Pfam" id="PF05154"/>
    </source>
</evidence>
<accession>A0AAJ1Q4G0</accession>
<sequence length="372" mass="42613">MKAIFNFLLISPQTFRKQLKSPAFAALLCFLVGPLGYHRLYVKQDRRFFLTLLITIGLGLVGWKLSWIPLMVWYACFVLEGLIYLIMSFTYLNKEVGEPPANTHTPKSSDYGTRSRSRDSRSQERSQEEDDNCLMIKPKDVFEERNIDLDPLDSDQPVEKTYLDQVDQQAEEDEQAPVNPETISISLNLSDLQAESSQAKETQEPQDLAGTYPLKDMVHLEAEATASTSKGRLDLTQADIHEYELYPTHIKAIEAVQQASDELWTNELTRRELVSHFKELINLIGTELVAHQELLADPSFSYLLNFYQEQVLSGPMKLILQSLYNLSENLLLSQYIEQSRLSSGTDLQLLKTLLPTTIFSVVEDYYSQYTQY</sequence>
<dbReference type="InterPro" id="IPR007829">
    <property type="entry name" value="TM2"/>
</dbReference>
<feature type="transmembrane region" description="Helical" evidence="6">
    <location>
        <begin position="48"/>
        <end position="65"/>
    </location>
</feature>
<dbReference type="Pfam" id="PF05154">
    <property type="entry name" value="TM2"/>
    <property type="match status" value="1"/>
</dbReference>
<dbReference type="RefSeq" id="WP_285065112.1">
    <property type="nucleotide sequence ID" value="NZ_JASOOE010000001.1"/>
</dbReference>
<feature type="compositionally biased region" description="Polar residues" evidence="5">
    <location>
        <begin position="102"/>
        <end position="112"/>
    </location>
</feature>
<comment type="subcellular location">
    <subcellularLocation>
        <location evidence="1">Membrane</location>
        <topology evidence="1">Multi-pass membrane protein</topology>
    </subcellularLocation>
</comment>
<reference evidence="8" key="1">
    <citation type="submission" date="2023-05" db="EMBL/GenBank/DDBJ databases">
        <title>Cataloging the Phylogenetic Diversity of Human Bladder Bacteria.</title>
        <authorList>
            <person name="Du J."/>
        </authorList>
    </citation>
    <scope>NUCLEOTIDE SEQUENCE</scope>
    <source>
        <strain evidence="8">UMB1231</strain>
    </source>
</reference>
<feature type="compositionally biased region" description="Basic and acidic residues" evidence="5">
    <location>
        <begin position="116"/>
        <end position="126"/>
    </location>
</feature>
<keyword evidence="3 6" id="KW-1133">Transmembrane helix</keyword>
<evidence type="ECO:0000256" key="4">
    <source>
        <dbReference type="ARBA" id="ARBA00023136"/>
    </source>
</evidence>
<dbReference type="GO" id="GO:0016020">
    <property type="term" value="C:membrane"/>
    <property type="evidence" value="ECO:0007669"/>
    <property type="project" value="UniProtKB-SubCell"/>
</dbReference>
<gene>
    <name evidence="8" type="ORF">QP433_00240</name>
</gene>
<feature type="domain" description="TM2" evidence="7">
    <location>
        <begin position="20"/>
        <end position="67"/>
    </location>
</feature>
<evidence type="ECO:0000313" key="8">
    <source>
        <dbReference type="EMBL" id="MDK7186405.1"/>
    </source>
</evidence>
<comment type="caution">
    <text evidence="8">The sequence shown here is derived from an EMBL/GenBank/DDBJ whole genome shotgun (WGS) entry which is preliminary data.</text>
</comment>
<protein>
    <submittedName>
        <fullName evidence="8">TM2 domain-containing protein</fullName>
    </submittedName>
</protein>
<evidence type="ECO:0000256" key="2">
    <source>
        <dbReference type="ARBA" id="ARBA00022692"/>
    </source>
</evidence>
<feature type="transmembrane region" description="Helical" evidence="6">
    <location>
        <begin position="23"/>
        <end position="41"/>
    </location>
</feature>
<organism evidence="8 9">
    <name type="scientific">Facklamia hominis</name>
    <dbReference type="NCBI Taxonomy" id="178214"/>
    <lineage>
        <taxon>Bacteria</taxon>
        <taxon>Bacillati</taxon>
        <taxon>Bacillota</taxon>
        <taxon>Bacilli</taxon>
        <taxon>Lactobacillales</taxon>
        <taxon>Aerococcaceae</taxon>
        <taxon>Facklamia</taxon>
    </lineage>
</organism>